<sequence length="78" mass="8452">GNLCQINLNERVIGINIEELKKINYVIGIAGGKVKASAILGVLRGGYINVLISDDQAISEVLKLNDILRIGDLNEIYS</sequence>
<dbReference type="GO" id="GO:0003677">
    <property type="term" value="F:DNA binding"/>
    <property type="evidence" value="ECO:0007669"/>
    <property type="project" value="UniProtKB-KW"/>
</dbReference>
<dbReference type="PANTHER" id="PTHR34294:SF1">
    <property type="entry name" value="TRANSCRIPTIONAL REGULATOR LSRR"/>
    <property type="match status" value="1"/>
</dbReference>
<comment type="similarity">
    <text evidence="1">Belongs to the SorC transcriptional regulatory family.</text>
</comment>
<proteinExistence type="inferred from homology"/>
<dbReference type="SUPFAM" id="SSF100950">
    <property type="entry name" value="NagB/RpiA/CoA transferase-like"/>
    <property type="match status" value="1"/>
</dbReference>
<dbReference type="InterPro" id="IPR007324">
    <property type="entry name" value="Sugar-bd_dom_put"/>
</dbReference>
<feature type="non-terminal residue" evidence="6">
    <location>
        <position position="1"/>
    </location>
</feature>
<organism evidence="6">
    <name type="scientific">marine sediment metagenome</name>
    <dbReference type="NCBI Taxonomy" id="412755"/>
    <lineage>
        <taxon>unclassified sequences</taxon>
        <taxon>metagenomes</taxon>
        <taxon>ecological metagenomes</taxon>
    </lineage>
</organism>
<evidence type="ECO:0000256" key="1">
    <source>
        <dbReference type="ARBA" id="ARBA00010466"/>
    </source>
</evidence>
<evidence type="ECO:0000259" key="5">
    <source>
        <dbReference type="Pfam" id="PF04198"/>
    </source>
</evidence>
<dbReference type="InterPro" id="IPR037171">
    <property type="entry name" value="NagB/RpiA_transferase-like"/>
</dbReference>
<keyword evidence="4" id="KW-0804">Transcription</keyword>
<name>X1DEB7_9ZZZZ</name>
<dbReference type="AlphaFoldDB" id="X1DEB7"/>
<gene>
    <name evidence="6" type="ORF">S03H2_08396</name>
</gene>
<dbReference type="EMBL" id="BARU01004075">
    <property type="protein sequence ID" value="GAH18537.1"/>
    <property type="molecule type" value="Genomic_DNA"/>
</dbReference>
<reference evidence="6" key="1">
    <citation type="journal article" date="2014" name="Front. Microbiol.">
        <title>High frequency of phylogenetically diverse reductive dehalogenase-homologous genes in deep subseafloor sedimentary metagenomes.</title>
        <authorList>
            <person name="Kawai M."/>
            <person name="Futagami T."/>
            <person name="Toyoda A."/>
            <person name="Takaki Y."/>
            <person name="Nishi S."/>
            <person name="Hori S."/>
            <person name="Arai W."/>
            <person name="Tsubouchi T."/>
            <person name="Morono Y."/>
            <person name="Uchiyama I."/>
            <person name="Ito T."/>
            <person name="Fujiyama A."/>
            <person name="Inagaki F."/>
            <person name="Takami H."/>
        </authorList>
    </citation>
    <scope>NUCLEOTIDE SEQUENCE</scope>
    <source>
        <strain evidence="6">Expedition CK06-06</strain>
    </source>
</reference>
<evidence type="ECO:0000256" key="2">
    <source>
        <dbReference type="ARBA" id="ARBA00023015"/>
    </source>
</evidence>
<evidence type="ECO:0000256" key="3">
    <source>
        <dbReference type="ARBA" id="ARBA00023125"/>
    </source>
</evidence>
<protein>
    <recommendedName>
        <fullName evidence="5">Sugar-binding domain-containing protein</fullName>
    </recommendedName>
</protein>
<evidence type="ECO:0000256" key="4">
    <source>
        <dbReference type="ARBA" id="ARBA00023163"/>
    </source>
</evidence>
<dbReference type="PANTHER" id="PTHR34294">
    <property type="entry name" value="TRANSCRIPTIONAL REGULATOR-RELATED"/>
    <property type="match status" value="1"/>
</dbReference>
<dbReference type="GO" id="GO:0030246">
    <property type="term" value="F:carbohydrate binding"/>
    <property type="evidence" value="ECO:0007669"/>
    <property type="project" value="InterPro"/>
</dbReference>
<keyword evidence="3" id="KW-0238">DNA-binding</keyword>
<keyword evidence="2" id="KW-0805">Transcription regulation</keyword>
<dbReference type="InterPro" id="IPR051054">
    <property type="entry name" value="SorC_transcr_regulators"/>
</dbReference>
<accession>X1DEB7</accession>
<dbReference type="Gene3D" id="3.40.50.1360">
    <property type="match status" value="1"/>
</dbReference>
<comment type="caution">
    <text evidence="6">The sequence shown here is derived from an EMBL/GenBank/DDBJ whole genome shotgun (WGS) entry which is preliminary data.</text>
</comment>
<evidence type="ECO:0000313" key="6">
    <source>
        <dbReference type="EMBL" id="GAH18537.1"/>
    </source>
</evidence>
<feature type="domain" description="Sugar-binding" evidence="5">
    <location>
        <begin position="1"/>
        <end position="63"/>
    </location>
</feature>
<dbReference type="Pfam" id="PF04198">
    <property type="entry name" value="Sugar-bind"/>
    <property type="match status" value="1"/>
</dbReference>